<feature type="compositionally biased region" description="Polar residues" evidence="5">
    <location>
        <begin position="193"/>
        <end position="202"/>
    </location>
</feature>
<keyword evidence="3" id="KW-0998">Cell outer membrane</keyword>
<dbReference type="InterPro" id="IPR050330">
    <property type="entry name" value="Bact_OuterMem_StrucFunc"/>
</dbReference>
<evidence type="ECO:0000256" key="4">
    <source>
        <dbReference type="PROSITE-ProRule" id="PRU00473"/>
    </source>
</evidence>
<dbReference type="InterPro" id="IPR006665">
    <property type="entry name" value="OmpA-like"/>
</dbReference>
<evidence type="ECO:0000256" key="3">
    <source>
        <dbReference type="ARBA" id="ARBA00023237"/>
    </source>
</evidence>
<evidence type="ECO:0000256" key="5">
    <source>
        <dbReference type="SAM" id="MobiDB-lite"/>
    </source>
</evidence>
<feature type="chain" id="PRO_5001864203" evidence="6">
    <location>
        <begin position="21"/>
        <end position="226"/>
    </location>
</feature>
<gene>
    <name evidence="8" type="ORF">JCM19240_1175</name>
</gene>
<name>A0A090TT95_9VIBR</name>
<dbReference type="PRINTS" id="PR01021">
    <property type="entry name" value="OMPADOMAIN"/>
</dbReference>
<dbReference type="GO" id="GO:0009279">
    <property type="term" value="C:cell outer membrane"/>
    <property type="evidence" value="ECO:0007669"/>
    <property type="project" value="UniProtKB-SubCell"/>
</dbReference>
<dbReference type="Gene3D" id="3.30.1330.60">
    <property type="entry name" value="OmpA-like domain"/>
    <property type="match status" value="1"/>
</dbReference>
<dbReference type="Proteomes" id="UP000029224">
    <property type="component" value="Unassembled WGS sequence"/>
</dbReference>
<organism evidence="8 9">
    <name type="scientific">Vibrio maritimus</name>
    <dbReference type="NCBI Taxonomy" id="990268"/>
    <lineage>
        <taxon>Bacteria</taxon>
        <taxon>Pseudomonadati</taxon>
        <taxon>Pseudomonadota</taxon>
        <taxon>Gammaproteobacteria</taxon>
        <taxon>Vibrionales</taxon>
        <taxon>Vibrionaceae</taxon>
        <taxon>Vibrio</taxon>
    </lineage>
</organism>
<protein>
    <submittedName>
        <fullName evidence="8">Outer membrane lipoprotein OmpA family</fullName>
    </submittedName>
</protein>
<comment type="subcellular location">
    <subcellularLocation>
        <location evidence="1">Cell outer membrane</location>
    </subcellularLocation>
</comment>
<proteinExistence type="predicted"/>
<dbReference type="AlphaFoldDB" id="A0A090TT95"/>
<dbReference type="OrthoDB" id="9792521at2"/>
<keyword evidence="6" id="KW-0732">Signal</keyword>
<sequence length="226" mass="24760">MSKITTVLALGTVCSLSANANEQSAYITEYCGAKHYEYSHNITIGEVQGIATHRDGYLQVNDSSNDDALKWELLKLSALITNPEECLTYISNLGIAKFGEPTDKGYLVARVHFAFDKYNITPLAKKVLAGVAQQLAANNFQVTVEGHTDWVGSESYNQALGMRRAESTAGQLRGYGVTKQNTTIKSFGESEPIASNSNADGRSQNRRSDVYIPLDSEVENQQPQNE</sequence>
<evidence type="ECO:0000313" key="8">
    <source>
        <dbReference type="EMBL" id="GAL34267.1"/>
    </source>
</evidence>
<accession>A0A090TT95</accession>
<dbReference type="CDD" id="cd07185">
    <property type="entry name" value="OmpA_C-like"/>
    <property type="match status" value="1"/>
</dbReference>
<dbReference type="PROSITE" id="PS51123">
    <property type="entry name" value="OMPA_2"/>
    <property type="match status" value="1"/>
</dbReference>
<evidence type="ECO:0000256" key="2">
    <source>
        <dbReference type="ARBA" id="ARBA00023136"/>
    </source>
</evidence>
<dbReference type="PANTHER" id="PTHR30329:SF21">
    <property type="entry name" value="LIPOPROTEIN YIAD-RELATED"/>
    <property type="match status" value="1"/>
</dbReference>
<reference evidence="8 9" key="2">
    <citation type="submission" date="2014-09" db="EMBL/GenBank/DDBJ databases">
        <authorList>
            <consortium name="NBRP consortium"/>
            <person name="Sawabe T."/>
            <person name="Meirelles P."/>
            <person name="Nakanishi M."/>
            <person name="Sayaka M."/>
            <person name="Hattori M."/>
            <person name="Ohkuma M."/>
        </authorList>
    </citation>
    <scope>NUCLEOTIDE SEQUENCE [LARGE SCALE GENOMIC DNA]</scope>
    <source>
        <strain evidence="8 9">JCM 19240</strain>
    </source>
</reference>
<dbReference type="PANTHER" id="PTHR30329">
    <property type="entry name" value="STATOR ELEMENT OF FLAGELLAR MOTOR COMPLEX"/>
    <property type="match status" value="1"/>
</dbReference>
<keyword evidence="9" id="KW-1185">Reference proteome</keyword>
<evidence type="ECO:0000256" key="6">
    <source>
        <dbReference type="SAM" id="SignalP"/>
    </source>
</evidence>
<dbReference type="Pfam" id="PF00691">
    <property type="entry name" value="OmpA"/>
    <property type="match status" value="1"/>
</dbReference>
<feature type="domain" description="OmpA-like" evidence="7">
    <location>
        <begin position="100"/>
        <end position="216"/>
    </location>
</feature>
<dbReference type="InterPro" id="IPR036737">
    <property type="entry name" value="OmpA-like_sf"/>
</dbReference>
<evidence type="ECO:0000259" key="7">
    <source>
        <dbReference type="PROSITE" id="PS51123"/>
    </source>
</evidence>
<keyword evidence="8" id="KW-0449">Lipoprotein</keyword>
<comment type="caution">
    <text evidence="8">The sequence shown here is derived from an EMBL/GenBank/DDBJ whole genome shotgun (WGS) entry which is preliminary data.</text>
</comment>
<feature type="signal peptide" evidence="6">
    <location>
        <begin position="1"/>
        <end position="20"/>
    </location>
</feature>
<evidence type="ECO:0000313" key="9">
    <source>
        <dbReference type="Proteomes" id="UP000029224"/>
    </source>
</evidence>
<dbReference type="SUPFAM" id="SSF103088">
    <property type="entry name" value="OmpA-like"/>
    <property type="match status" value="1"/>
</dbReference>
<evidence type="ECO:0000256" key="1">
    <source>
        <dbReference type="ARBA" id="ARBA00004442"/>
    </source>
</evidence>
<dbReference type="EMBL" id="BBMT01000004">
    <property type="protein sequence ID" value="GAL34267.1"/>
    <property type="molecule type" value="Genomic_DNA"/>
</dbReference>
<feature type="region of interest" description="Disordered" evidence="5">
    <location>
        <begin position="187"/>
        <end position="226"/>
    </location>
</feature>
<keyword evidence="2 4" id="KW-0472">Membrane</keyword>
<reference evidence="8 9" key="1">
    <citation type="submission" date="2014-09" db="EMBL/GenBank/DDBJ databases">
        <title>Vibrio maritimus JCM 19240. (C210) whole genome shotgun sequence.</title>
        <authorList>
            <person name="Sawabe T."/>
            <person name="Meirelles P."/>
            <person name="Nakanishi M."/>
            <person name="Sayaka M."/>
            <person name="Hattori M."/>
            <person name="Ohkuma M."/>
        </authorList>
    </citation>
    <scope>NUCLEOTIDE SEQUENCE [LARGE SCALE GENOMIC DNA]</scope>
    <source>
        <strain evidence="8 9">JCM 19240</strain>
    </source>
</reference>
<dbReference type="InterPro" id="IPR006664">
    <property type="entry name" value="OMP_bac"/>
</dbReference>